<evidence type="ECO:0000256" key="11">
    <source>
        <dbReference type="ARBA" id="ARBA00035585"/>
    </source>
</evidence>
<dbReference type="NCBIfam" id="TIGR00494">
    <property type="entry name" value="crcB"/>
    <property type="match status" value="1"/>
</dbReference>
<feature type="binding site" evidence="12">
    <location>
        <position position="78"/>
    </location>
    <ligand>
        <name>Na(+)</name>
        <dbReference type="ChEBI" id="CHEBI:29101"/>
        <note>structural</note>
    </ligand>
</feature>
<evidence type="ECO:0000256" key="7">
    <source>
        <dbReference type="ARBA" id="ARBA00023065"/>
    </source>
</evidence>
<keyword evidence="7 12" id="KW-0406">Ion transport</keyword>
<dbReference type="Proteomes" id="UP001269375">
    <property type="component" value="Unassembled WGS sequence"/>
</dbReference>
<keyword evidence="9 12" id="KW-0407">Ion channel</keyword>
<keyword evidence="3" id="KW-0997">Cell inner membrane</keyword>
<proteinExistence type="inferred from homology"/>
<keyword evidence="12" id="KW-0813">Transport</keyword>
<feature type="transmembrane region" description="Helical" evidence="12">
    <location>
        <begin position="96"/>
        <end position="119"/>
    </location>
</feature>
<evidence type="ECO:0000256" key="2">
    <source>
        <dbReference type="ARBA" id="ARBA00022475"/>
    </source>
</evidence>
<protein>
    <recommendedName>
        <fullName evidence="12">Fluoride-specific ion channel FluC</fullName>
    </recommendedName>
</protein>
<evidence type="ECO:0000256" key="3">
    <source>
        <dbReference type="ARBA" id="ARBA00022519"/>
    </source>
</evidence>
<dbReference type="InterPro" id="IPR003691">
    <property type="entry name" value="FluC"/>
</dbReference>
<keyword evidence="4 12" id="KW-0812">Transmembrane</keyword>
<organism evidence="13 14">
    <name type="scientific">Larsenimonas suaedae</name>
    <dbReference type="NCBI Taxonomy" id="1851019"/>
    <lineage>
        <taxon>Bacteria</taxon>
        <taxon>Pseudomonadati</taxon>
        <taxon>Pseudomonadota</taxon>
        <taxon>Gammaproteobacteria</taxon>
        <taxon>Oceanospirillales</taxon>
        <taxon>Halomonadaceae</taxon>
        <taxon>Larsenimonas</taxon>
    </lineage>
</organism>
<dbReference type="Pfam" id="PF02537">
    <property type="entry name" value="CRCB"/>
    <property type="match status" value="1"/>
</dbReference>
<evidence type="ECO:0000256" key="8">
    <source>
        <dbReference type="ARBA" id="ARBA00023136"/>
    </source>
</evidence>
<dbReference type="PANTHER" id="PTHR28259">
    <property type="entry name" value="FLUORIDE EXPORT PROTEIN 1-RELATED"/>
    <property type="match status" value="1"/>
</dbReference>
<dbReference type="HAMAP" id="MF_00454">
    <property type="entry name" value="FluC"/>
    <property type="match status" value="1"/>
</dbReference>
<comment type="catalytic activity">
    <reaction evidence="11">
        <text>fluoride(in) = fluoride(out)</text>
        <dbReference type="Rhea" id="RHEA:76159"/>
        <dbReference type="ChEBI" id="CHEBI:17051"/>
    </reaction>
    <physiologicalReaction direction="left-to-right" evidence="11">
        <dbReference type="Rhea" id="RHEA:76160"/>
    </physiologicalReaction>
</comment>
<keyword evidence="6 12" id="KW-0915">Sodium</keyword>
<keyword evidence="14" id="KW-1185">Reference proteome</keyword>
<evidence type="ECO:0000256" key="12">
    <source>
        <dbReference type="HAMAP-Rule" id="MF_00454"/>
    </source>
</evidence>
<evidence type="ECO:0000256" key="6">
    <source>
        <dbReference type="ARBA" id="ARBA00023053"/>
    </source>
</evidence>
<comment type="activity regulation">
    <text evidence="12">Na(+) is not transported, but it plays an essential structural role and its presence is essential for fluoride channel function.</text>
</comment>
<gene>
    <name evidence="12 13" type="primary">crcB</name>
    <name evidence="12" type="synonym">fluC</name>
    <name evidence="13" type="ORF">QC825_10600</name>
</gene>
<evidence type="ECO:0000313" key="13">
    <source>
        <dbReference type="EMBL" id="MDR5896523.1"/>
    </source>
</evidence>
<evidence type="ECO:0000256" key="1">
    <source>
        <dbReference type="ARBA" id="ARBA00004651"/>
    </source>
</evidence>
<comment type="subcellular location">
    <subcellularLocation>
        <location evidence="1 12">Cell membrane</location>
        <topology evidence="1 12">Multi-pass membrane protein</topology>
    </subcellularLocation>
</comment>
<keyword evidence="8 12" id="KW-0472">Membrane</keyword>
<evidence type="ECO:0000256" key="9">
    <source>
        <dbReference type="ARBA" id="ARBA00023303"/>
    </source>
</evidence>
<feature type="transmembrane region" description="Helical" evidence="12">
    <location>
        <begin position="65"/>
        <end position="84"/>
    </location>
</feature>
<accession>A0ABU1GWZ0</accession>
<dbReference type="NCBIfam" id="NF010792">
    <property type="entry name" value="PRK14196.1"/>
    <property type="match status" value="1"/>
</dbReference>
<feature type="binding site" evidence="12">
    <location>
        <position position="75"/>
    </location>
    <ligand>
        <name>Na(+)</name>
        <dbReference type="ChEBI" id="CHEBI:29101"/>
        <note>structural</note>
    </ligand>
</feature>
<comment type="caution">
    <text evidence="13">The sequence shown here is derived from an EMBL/GenBank/DDBJ whole genome shotgun (WGS) entry which is preliminary data.</text>
</comment>
<name>A0ABU1GWZ0_9GAMM</name>
<evidence type="ECO:0000256" key="4">
    <source>
        <dbReference type="ARBA" id="ARBA00022692"/>
    </source>
</evidence>
<evidence type="ECO:0000256" key="5">
    <source>
        <dbReference type="ARBA" id="ARBA00022989"/>
    </source>
</evidence>
<evidence type="ECO:0000256" key="10">
    <source>
        <dbReference type="ARBA" id="ARBA00035120"/>
    </source>
</evidence>
<keyword evidence="2 12" id="KW-1003">Cell membrane</keyword>
<sequence length="133" mass="14023">MWYSMLAIGLGAALGANLRWGLGLMLNALFPAIPPGTLIANWLGSWLIGMALACFMALPELPPALKLFVVTGFLGALTTFSTFSAEMWSLLQSGRYLTALAGIALHVVGALCMTGLGFATVKLIRWMMTGATG</sequence>
<comment type="function">
    <text evidence="12">Fluoride-specific ion channel. Important for reducing fluoride concentration in the cell, thus reducing its toxicity.</text>
</comment>
<comment type="similarity">
    <text evidence="10 12">Belongs to the fluoride channel Fluc/FEX (TC 1.A.43) family.</text>
</comment>
<dbReference type="EMBL" id="JARWAO010000005">
    <property type="protein sequence ID" value="MDR5896523.1"/>
    <property type="molecule type" value="Genomic_DNA"/>
</dbReference>
<dbReference type="PANTHER" id="PTHR28259:SF1">
    <property type="entry name" value="FLUORIDE EXPORT PROTEIN 1-RELATED"/>
    <property type="match status" value="1"/>
</dbReference>
<reference evidence="13 14" key="1">
    <citation type="submission" date="2023-04" db="EMBL/GenBank/DDBJ databases">
        <title>A long-awaited taxogenomic arrangement of the family Halomonadaceae.</title>
        <authorList>
            <person name="De La Haba R."/>
            <person name="Chuvochina M."/>
            <person name="Wittouck S."/>
            <person name="Arahal D.R."/>
            <person name="Sanchez-Porro C."/>
            <person name="Hugenholtz P."/>
            <person name="Ventosa A."/>
        </authorList>
    </citation>
    <scope>NUCLEOTIDE SEQUENCE [LARGE SCALE GENOMIC DNA]</scope>
    <source>
        <strain evidence="13 14">DSM 22428</strain>
    </source>
</reference>
<keyword evidence="5 12" id="KW-1133">Transmembrane helix</keyword>
<feature type="transmembrane region" description="Helical" evidence="12">
    <location>
        <begin position="37"/>
        <end position="58"/>
    </location>
</feature>
<evidence type="ECO:0000313" key="14">
    <source>
        <dbReference type="Proteomes" id="UP001269375"/>
    </source>
</evidence>
<dbReference type="RefSeq" id="WP_251594215.1">
    <property type="nucleotide sequence ID" value="NZ_JAMLJI010000003.1"/>
</dbReference>
<keyword evidence="12" id="KW-0479">Metal-binding</keyword>